<comment type="caution">
    <text evidence="3">The sequence shown here is derived from an EMBL/GenBank/DDBJ whole genome shotgun (WGS) entry which is preliminary data.</text>
</comment>
<keyword evidence="2" id="KW-0812">Transmembrane</keyword>
<accession>A0ABP4P1W9</accession>
<gene>
    <name evidence="3" type="ORF">GCM10009789_25510</name>
</gene>
<name>A0ABP4P1W9_9ACTN</name>
<dbReference type="EMBL" id="BAAAOS010000018">
    <property type="protein sequence ID" value="GAA1570889.1"/>
    <property type="molecule type" value="Genomic_DNA"/>
</dbReference>
<evidence type="ECO:0000256" key="2">
    <source>
        <dbReference type="SAM" id="Phobius"/>
    </source>
</evidence>
<feature type="compositionally biased region" description="Basic residues" evidence="1">
    <location>
        <begin position="8"/>
        <end position="21"/>
    </location>
</feature>
<proteinExistence type="predicted"/>
<evidence type="ECO:0000313" key="3">
    <source>
        <dbReference type="EMBL" id="GAA1570889.1"/>
    </source>
</evidence>
<dbReference type="Proteomes" id="UP001500393">
    <property type="component" value="Unassembled WGS sequence"/>
</dbReference>
<protein>
    <submittedName>
        <fullName evidence="3">Uncharacterized protein</fullName>
    </submittedName>
</protein>
<evidence type="ECO:0000256" key="1">
    <source>
        <dbReference type="SAM" id="MobiDB-lite"/>
    </source>
</evidence>
<keyword evidence="4" id="KW-1185">Reference proteome</keyword>
<evidence type="ECO:0000313" key="4">
    <source>
        <dbReference type="Proteomes" id="UP001500393"/>
    </source>
</evidence>
<feature type="transmembrane region" description="Helical" evidence="2">
    <location>
        <begin position="21"/>
        <end position="45"/>
    </location>
</feature>
<feature type="transmembrane region" description="Helical" evidence="2">
    <location>
        <begin position="75"/>
        <end position="97"/>
    </location>
</feature>
<feature type="region of interest" description="Disordered" evidence="1">
    <location>
        <begin position="1"/>
        <end position="21"/>
    </location>
</feature>
<keyword evidence="2" id="KW-0472">Membrane</keyword>
<organism evidence="3 4">
    <name type="scientific">Kribbella sancticallisti</name>
    <dbReference type="NCBI Taxonomy" id="460087"/>
    <lineage>
        <taxon>Bacteria</taxon>
        <taxon>Bacillati</taxon>
        <taxon>Actinomycetota</taxon>
        <taxon>Actinomycetes</taxon>
        <taxon>Propionibacteriales</taxon>
        <taxon>Kribbellaceae</taxon>
        <taxon>Kribbella</taxon>
    </lineage>
</organism>
<dbReference type="RefSeq" id="WP_344213232.1">
    <property type="nucleotide sequence ID" value="NZ_BAAAOS010000018.1"/>
</dbReference>
<sequence>MTSTLGPAKRHRRRSTRPKRSTRRLIVAINIAEAAISLPCLIWAYGLAEHLVAAQEAEGPKQVASRVINWWPADFAVTLNMSLLIVGAAAGVVGSVIHQSIAFTRNSGPGDHHFVWWHLLRPPGSALLGSVSVIAVNTGLVSIGDATTSSAGVAVLVLTGCLAGLFTDQVLQRLRNRLDGSSRRTPPASA</sequence>
<reference evidence="4" key="1">
    <citation type="journal article" date="2019" name="Int. J. Syst. Evol. Microbiol.">
        <title>The Global Catalogue of Microorganisms (GCM) 10K type strain sequencing project: providing services to taxonomists for standard genome sequencing and annotation.</title>
        <authorList>
            <consortium name="The Broad Institute Genomics Platform"/>
            <consortium name="The Broad Institute Genome Sequencing Center for Infectious Disease"/>
            <person name="Wu L."/>
            <person name="Ma J."/>
        </authorList>
    </citation>
    <scope>NUCLEOTIDE SEQUENCE [LARGE SCALE GENOMIC DNA]</scope>
    <source>
        <strain evidence="4">JCM 14969</strain>
    </source>
</reference>
<keyword evidence="2" id="KW-1133">Transmembrane helix</keyword>